<name>A0A5C7ISE3_9ROSI</name>
<reference evidence="5" key="1">
    <citation type="journal article" date="2019" name="Gigascience">
        <title>De novo genome assembly of the endangered Acer yangbiense, a plant species with extremely small populations endemic to Yunnan Province, China.</title>
        <authorList>
            <person name="Yang J."/>
            <person name="Wariss H.M."/>
            <person name="Tao L."/>
            <person name="Zhang R."/>
            <person name="Yun Q."/>
            <person name="Hollingsworth P."/>
            <person name="Dao Z."/>
            <person name="Luo G."/>
            <person name="Guo H."/>
            <person name="Ma Y."/>
            <person name="Sun W."/>
        </authorList>
    </citation>
    <scope>NUCLEOTIDE SEQUENCE [LARGE SCALE GENOMIC DNA]</scope>
    <source>
        <strain evidence="5">cv. Malutang</strain>
    </source>
</reference>
<feature type="region of interest" description="Disordered" evidence="2">
    <location>
        <begin position="423"/>
        <end position="448"/>
    </location>
</feature>
<dbReference type="InterPro" id="IPR040256">
    <property type="entry name" value="At4g02000-like"/>
</dbReference>
<dbReference type="InterPro" id="IPR025558">
    <property type="entry name" value="DUF4283"/>
</dbReference>
<feature type="domain" description="CCHC-type" evidence="3">
    <location>
        <begin position="210"/>
        <end position="223"/>
    </location>
</feature>
<dbReference type="InterPro" id="IPR001878">
    <property type="entry name" value="Znf_CCHC"/>
</dbReference>
<evidence type="ECO:0000259" key="3">
    <source>
        <dbReference type="PROSITE" id="PS50158"/>
    </source>
</evidence>
<keyword evidence="1" id="KW-0479">Metal-binding</keyword>
<dbReference type="AlphaFoldDB" id="A0A5C7ISE3"/>
<feature type="compositionally biased region" description="Basic and acidic residues" evidence="2">
    <location>
        <begin position="424"/>
        <end position="433"/>
    </location>
</feature>
<keyword evidence="1" id="KW-0862">Zinc</keyword>
<dbReference type="Proteomes" id="UP000323000">
    <property type="component" value="Chromosome 1"/>
</dbReference>
<dbReference type="GO" id="GO:0003676">
    <property type="term" value="F:nucleic acid binding"/>
    <property type="evidence" value="ECO:0007669"/>
    <property type="project" value="InterPro"/>
</dbReference>
<dbReference type="EMBL" id="VAHF01000001">
    <property type="protein sequence ID" value="TXG72009.1"/>
    <property type="molecule type" value="Genomic_DNA"/>
</dbReference>
<dbReference type="GO" id="GO:0008270">
    <property type="term" value="F:zinc ion binding"/>
    <property type="evidence" value="ECO:0007669"/>
    <property type="project" value="UniProtKB-KW"/>
</dbReference>
<evidence type="ECO:0000256" key="1">
    <source>
        <dbReference type="PROSITE-ProRule" id="PRU00047"/>
    </source>
</evidence>
<protein>
    <recommendedName>
        <fullName evidence="3">CCHC-type domain-containing protein</fullName>
    </recommendedName>
</protein>
<comment type="caution">
    <text evidence="4">The sequence shown here is derived from an EMBL/GenBank/DDBJ whole genome shotgun (WGS) entry which is preliminary data.</text>
</comment>
<dbReference type="PROSITE" id="PS50158">
    <property type="entry name" value="ZF_CCHC"/>
    <property type="match status" value="1"/>
</dbReference>
<keyword evidence="5" id="KW-1185">Reference proteome</keyword>
<evidence type="ECO:0000313" key="5">
    <source>
        <dbReference type="Proteomes" id="UP000323000"/>
    </source>
</evidence>
<organism evidence="4 5">
    <name type="scientific">Acer yangbiense</name>
    <dbReference type="NCBI Taxonomy" id="1000413"/>
    <lineage>
        <taxon>Eukaryota</taxon>
        <taxon>Viridiplantae</taxon>
        <taxon>Streptophyta</taxon>
        <taxon>Embryophyta</taxon>
        <taxon>Tracheophyta</taxon>
        <taxon>Spermatophyta</taxon>
        <taxon>Magnoliopsida</taxon>
        <taxon>eudicotyledons</taxon>
        <taxon>Gunneridae</taxon>
        <taxon>Pentapetalae</taxon>
        <taxon>rosids</taxon>
        <taxon>malvids</taxon>
        <taxon>Sapindales</taxon>
        <taxon>Sapindaceae</taxon>
        <taxon>Hippocastanoideae</taxon>
        <taxon>Acereae</taxon>
        <taxon>Acer</taxon>
    </lineage>
</organism>
<proteinExistence type="predicted"/>
<dbReference type="Pfam" id="PF14111">
    <property type="entry name" value="DUF4283"/>
    <property type="match status" value="1"/>
</dbReference>
<dbReference type="InterPro" id="IPR025836">
    <property type="entry name" value="Zn_knuckle_CX2CX4HX4C"/>
</dbReference>
<dbReference type="Pfam" id="PF14392">
    <property type="entry name" value="zf-CCHC_4"/>
    <property type="match status" value="1"/>
</dbReference>
<feature type="compositionally biased region" description="Polar residues" evidence="2">
    <location>
        <begin position="436"/>
        <end position="448"/>
    </location>
</feature>
<accession>A0A5C7ISE3</accession>
<gene>
    <name evidence="4" type="ORF">EZV62_000588</name>
</gene>
<evidence type="ECO:0000313" key="4">
    <source>
        <dbReference type="EMBL" id="TXG72009.1"/>
    </source>
</evidence>
<keyword evidence="1" id="KW-0863">Zinc-finger</keyword>
<dbReference type="OrthoDB" id="10443335at2759"/>
<sequence length="448" mass="49248">MSADEVARLCKALSLKDSEGPLMPLKVELKKDGVKRMGFRLIGKLLSNKLVNRDAFTSLFPRIWRTMEDFEIEVISGNTFSFTFKSANDRWQVLQGGPWSFDKALLVLEEPTGKGDIQRMKFNKVAFWVQIHNVPLLCMTAEIGKFLGEMVGEVKEVDTGKSGECVGKYIRVRVVIQVDKPLRRILRVDVMRDGLETTMLLKYERLPEHCFRCGLLGHTVRYCVQEKVGDGPENYDQLFGSWLKADSPVMIGRFRQRGTSNRYEEGTSATGILGAGPIGVTGSARKEVAGDRVVADFVPDLGVDSRVPISSNNKGKNVVQVRRNIDSSLVKEGTTHASSVDADGNLQSGLAVREVDDVHDKVIESRASKKCVTPIASAQANSIHVEEAILHGNVSIPIVDDVPSGGTELVENKARPKVGKWKCRARDGVKPDSDPQGGSNLGKRNSGT</sequence>
<dbReference type="PANTHER" id="PTHR31286:SF167">
    <property type="entry name" value="OS09G0268800 PROTEIN"/>
    <property type="match status" value="1"/>
</dbReference>
<dbReference type="PANTHER" id="PTHR31286">
    <property type="entry name" value="GLYCINE-RICH CELL WALL STRUCTURAL PROTEIN 1.8-LIKE"/>
    <property type="match status" value="1"/>
</dbReference>
<evidence type="ECO:0000256" key="2">
    <source>
        <dbReference type="SAM" id="MobiDB-lite"/>
    </source>
</evidence>